<dbReference type="PROSITE" id="PS51459">
    <property type="entry name" value="FIDO"/>
    <property type="match status" value="1"/>
</dbReference>
<sequence length="132" mass="14536">MSKPVSLQTALEAHEEALSHGGVPGIRDMNALLAALNAPWMSMMGQDFYPTEIEKACRLAFEIISQHPFADGNKRTATVLFLMLVRTEHVPLSCSIDQLHDTLIKVASGKAGYEDLLQISSSNPKHKQSPHR</sequence>
<reference evidence="2" key="1">
    <citation type="journal article" date="2021" name="PeerJ">
        <title>Extensive microbial diversity within the chicken gut microbiome revealed by metagenomics and culture.</title>
        <authorList>
            <person name="Gilroy R."/>
            <person name="Ravi A."/>
            <person name="Getino M."/>
            <person name="Pursley I."/>
            <person name="Horton D.L."/>
            <person name="Alikhan N.F."/>
            <person name="Baker D."/>
            <person name="Gharbi K."/>
            <person name="Hall N."/>
            <person name="Watson M."/>
            <person name="Adriaenssens E.M."/>
            <person name="Foster-Nyarko E."/>
            <person name="Jarju S."/>
            <person name="Secka A."/>
            <person name="Antonio M."/>
            <person name="Oren A."/>
            <person name="Chaudhuri R.R."/>
            <person name="La Ragione R."/>
            <person name="Hildebrand F."/>
            <person name="Pallen M.J."/>
        </authorList>
    </citation>
    <scope>NUCLEOTIDE SEQUENCE</scope>
    <source>
        <strain evidence="2">578</strain>
    </source>
</reference>
<gene>
    <name evidence="2" type="ORF">K8U78_01840</name>
</gene>
<reference evidence="2" key="2">
    <citation type="submission" date="2021-09" db="EMBL/GenBank/DDBJ databases">
        <authorList>
            <person name="Gilroy R."/>
        </authorList>
    </citation>
    <scope>NUCLEOTIDE SEQUENCE</scope>
    <source>
        <strain evidence="2">578</strain>
    </source>
</reference>
<organism evidence="2 3">
    <name type="scientific">Aeriscardovia aeriphila</name>
    <dbReference type="NCBI Taxonomy" id="218139"/>
    <lineage>
        <taxon>Bacteria</taxon>
        <taxon>Bacillati</taxon>
        <taxon>Actinomycetota</taxon>
        <taxon>Actinomycetes</taxon>
        <taxon>Bifidobacteriales</taxon>
        <taxon>Bifidobacteriaceae</taxon>
        <taxon>Aeriscardovia</taxon>
    </lineage>
</organism>
<dbReference type="InterPro" id="IPR036597">
    <property type="entry name" value="Fido-like_dom_sf"/>
</dbReference>
<feature type="domain" description="Fido" evidence="1">
    <location>
        <begin position="5"/>
        <end position="122"/>
    </location>
</feature>
<dbReference type="InterPro" id="IPR003812">
    <property type="entry name" value="Fido"/>
</dbReference>
<dbReference type="InterPro" id="IPR006440">
    <property type="entry name" value="Doc"/>
</dbReference>
<comment type="caution">
    <text evidence="2">The sequence shown here is derived from an EMBL/GenBank/DDBJ whole genome shotgun (WGS) entry which is preliminary data.</text>
</comment>
<dbReference type="SUPFAM" id="SSF140931">
    <property type="entry name" value="Fic-like"/>
    <property type="match status" value="1"/>
</dbReference>
<dbReference type="AlphaFoldDB" id="A0A921FTB1"/>
<dbReference type="PANTHER" id="PTHR39426">
    <property type="entry name" value="HOMOLOGY TO DEATH-ON-CURING PROTEIN OF PHAGE P1"/>
    <property type="match status" value="1"/>
</dbReference>
<dbReference type="EMBL" id="DYWK01000003">
    <property type="protein sequence ID" value="HJF17898.1"/>
    <property type="molecule type" value="Genomic_DNA"/>
</dbReference>
<accession>A0A921FTB1</accession>
<evidence type="ECO:0000313" key="3">
    <source>
        <dbReference type="Proteomes" id="UP000715651"/>
    </source>
</evidence>
<dbReference type="Proteomes" id="UP000715651">
    <property type="component" value="Unassembled WGS sequence"/>
</dbReference>
<dbReference type="Pfam" id="PF02661">
    <property type="entry name" value="Fic"/>
    <property type="match status" value="1"/>
</dbReference>
<evidence type="ECO:0000313" key="2">
    <source>
        <dbReference type="EMBL" id="HJF17898.1"/>
    </source>
</evidence>
<dbReference type="InterPro" id="IPR053737">
    <property type="entry name" value="Type_II_TA_Toxin"/>
</dbReference>
<protein>
    <submittedName>
        <fullName evidence="2">Type II toxin-antitoxin system death-on-curing family toxin</fullName>
    </submittedName>
</protein>
<dbReference type="Gene3D" id="1.20.120.1870">
    <property type="entry name" value="Fic/DOC protein, Fido domain"/>
    <property type="match status" value="1"/>
</dbReference>
<dbReference type="NCBIfam" id="TIGR01550">
    <property type="entry name" value="DOC_P1"/>
    <property type="match status" value="1"/>
</dbReference>
<name>A0A921FTB1_9BIFI</name>
<dbReference type="PANTHER" id="PTHR39426:SF1">
    <property type="entry name" value="HOMOLOGY TO DEATH-ON-CURING PROTEIN OF PHAGE P1"/>
    <property type="match status" value="1"/>
</dbReference>
<proteinExistence type="predicted"/>
<evidence type="ECO:0000259" key="1">
    <source>
        <dbReference type="PROSITE" id="PS51459"/>
    </source>
</evidence>
<dbReference type="GO" id="GO:0016301">
    <property type="term" value="F:kinase activity"/>
    <property type="evidence" value="ECO:0007669"/>
    <property type="project" value="InterPro"/>
</dbReference>